<protein>
    <recommendedName>
        <fullName evidence="5 15">Corrinoid adenosyltransferase</fullName>
        <ecNumber evidence="4 15">2.5.1.17</ecNumber>
    </recommendedName>
    <alternativeName>
        <fullName evidence="10 15">Cob(II)alamin adenosyltransferase</fullName>
    </alternativeName>
    <alternativeName>
        <fullName evidence="12 15">Cob(II)yrinic acid a,c-diamide adenosyltransferase</fullName>
    </alternativeName>
    <alternativeName>
        <fullName evidence="11 15">Cobinamide/cobalamin adenosyltransferase</fullName>
    </alternativeName>
</protein>
<comment type="subunit">
    <text evidence="3">Homotrimer.</text>
</comment>
<dbReference type="GO" id="GO:0005524">
    <property type="term" value="F:ATP binding"/>
    <property type="evidence" value="ECO:0007669"/>
    <property type="project" value="UniProtKB-UniRule"/>
</dbReference>
<evidence type="ECO:0000256" key="14">
    <source>
        <dbReference type="ARBA" id="ARBA00048692"/>
    </source>
</evidence>
<evidence type="ECO:0000256" key="4">
    <source>
        <dbReference type="ARBA" id="ARBA00012454"/>
    </source>
</evidence>
<dbReference type="UniPathway" id="UPA00148">
    <property type="reaction ID" value="UER00233"/>
</dbReference>
<accession>A0A833HRD4</accession>
<organism evidence="17 18">
    <name type="scientific">Alkaliphilus serpentinus</name>
    <dbReference type="NCBI Taxonomy" id="1482731"/>
    <lineage>
        <taxon>Bacteria</taxon>
        <taxon>Bacillati</taxon>
        <taxon>Bacillota</taxon>
        <taxon>Clostridia</taxon>
        <taxon>Peptostreptococcales</taxon>
        <taxon>Natronincolaceae</taxon>
        <taxon>Alkaliphilus</taxon>
    </lineage>
</organism>
<dbReference type="InterPro" id="IPR016030">
    <property type="entry name" value="CblAdoTrfase-like"/>
</dbReference>
<evidence type="ECO:0000256" key="10">
    <source>
        <dbReference type="ARBA" id="ARBA00031529"/>
    </source>
</evidence>
<evidence type="ECO:0000256" key="2">
    <source>
        <dbReference type="ARBA" id="ARBA00007487"/>
    </source>
</evidence>
<evidence type="ECO:0000256" key="12">
    <source>
        <dbReference type="ARBA" id="ARBA00033354"/>
    </source>
</evidence>
<evidence type="ECO:0000256" key="1">
    <source>
        <dbReference type="ARBA" id="ARBA00005121"/>
    </source>
</evidence>
<keyword evidence="7 15" id="KW-0808">Transferase</keyword>
<dbReference type="FunFam" id="1.20.1200.10:FF:000001">
    <property type="entry name" value="Cob(I)yrinic acid a,c-diamide adenosyltransferase"/>
    <property type="match status" value="1"/>
</dbReference>
<dbReference type="PANTHER" id="PTHR12213">
    <property type="entry name" value="CORRINOID ADENOSYLTRANSFERASE"/>
    <property type="match status" value="1"/>
</dbReference>
<dbReference type="OrthoDB" id="9778896at2"/>
<dbReference type="Pfam" id="PF01923">
    <property type="entry name" value="Cob_adeno_trans"/>
    <property type="match status" value="1"/>
</dbReference>
<comment type="caution">
    <text evidence="17">The sequence shown here is derived from an EMBL/GenBank/DDBJ whole genome shotgun (WGS) entry which is preliminary data.</text>
</comment>
<dbReference type="NCBIfam" id="TIGR00636">
    <property type="entry name" value="PduO_Nterm"/>
    <property type="match status" value="1"/>
</dbReference>
<evidence type="ECO:0000313" key="17">
    <source>
        <dbReference type="EMBL" id="KAB3533213.1"/>
    </source>
</evidence>
<dbReference type="InterPro" id="IPR029499">
    <property type="entry name" value="PduO-typ"/>
</dbReference>
<evidence type="ECO:0000256" key="3">
    <source>
        <dbReference type="ARBA" id="ARBA00011233"/>
    </source>
</evidence>
<dbReference type="EMBL" id="WBZB01000004">
    <property type="protein sequence ID" value="KAB3533213.1"/>
    <property type="molecule type" value="Genomic_DNA"/>
</dbReference>
<dbReference type="RefSeq" id="WP_151864539.1">
    <property type="nucleotide sequence ID" value="NZ_WBZB01000004.1"/>
</dbReference>
<keyword evidence="8 15" id="KW-0547">Nucleotide-binding</keyword>
<dbReference type="AlphaFoldDB" id="A0A833HRD4"/>
<evidence type="ECO:0000256" key="11">
    <source>
        <dbReference type="ARBA" id="ARBA00033334"/>
    </source>
</evidence>
<dbReference type="InterPro" id="IPR036451">
    <property type="entry name" value="CblAdoTrfase-like_sf"/>
</dbReference>
<comment type="similarity">
    <text evidence="2 15">Belongs to the Cob(I)alamin adenosyltransferase family.</text>
</comment>
<comment type="catalytic activity">
    <reaction evidence="13 15">
        <text>2 cob(II)yrinate a,c diamide + reduced [electron-transfer flavoprotein] + 2 ATP = 2 adenosylcob(III)yrinate a,c-diamide + 2 triphosphate + oxidized [electron-transfer flavoprotein] + 3 H(+)</text>
        <dbReference type="Rhea" id="RHEA:11528"/>
        <dbReference type="Rhea" id="RHEA-COMP:10685"/>
        <dbReference type="Rhea" id="RHEA-COMP:10686"/>
        <dbReference type="ChEBI" id="CHEBI:15378"/>
        <dbReference type="ChEBI" id="CHEBI:18036"/>
        <dbReference type="ChEBI" id="CHEBI:30616"/>
        <dbReference type="ChEBI" id="CHEBI:57692"/>
        <dbReference type="ChEBI" id="CHEBI:58307"/>
        <dbReference type="ChEBI" id="CHEBI:58503"/>
        <dbReference type="ChEBI" id="CHEBI:58537"/>
        <dbReference type="EC" id="2.5.1.17"/>
    </reaction>
</comment>
<reference evidence="17 18" key="1">
    <citation type="submission" date="2019-10" db="EMBL/GenBank/DDBJ databases">
        <title>Alkaliphilus serpentinus sp. nov. and Alkaliphilus pronyensis sp. nov., two novel anaerobic alkaliphilic species isolated from the serpentinized-hosted hydrothermal field of the Prony Bay (New Caledonia).</title>
        <authorList>
            <person name="Postec A."/>
        </authorList>
    </citation>
    <scope>NUCLEOTIDE SEQUENCE [LARGE SCALE GENOMIC DNA]</scope>
    <source>
        <strain evidence="17 18">LacT</strain>
    </source>
</reference>
<dbReference type="GO" id="GO:0008817">
    <property type="term" value="F:corrinoid adenosyltransferase activity"/>
    <property type="evidence" value="ECO:0007669"/>
    <property type="project" value="UniProtKB-UniRule"/>
</dbReference>
<dbReference type="GO" id="GO:0009236">
    <property type="term" value="P:cobalamin biosynthetic process"/>
    <property type="evidence" value="ECO:0007669"/>
    <property type="project" value="UniProtKB-UniRule"/>
</dbReference>
<feature type="domain" description="Cobalamin adenosyltransferase-like" evidence="16">
    <location>
        <begin position="3"/>
        <end position="165"/>
    </location>
</feature>
<gene>
    <name evidence="17" type="ORF">F8153_01305</name>
</gene>
<keyword evidence="9 15" id="KW-0067">ATP-binding</keyword>
<keyword evidence="18" id="KW-1185">Reference proteome</keyword>
<evidence type="ECO:0000256" key="6">
    <source>
        <dbReference type="ARBA" id="ARBA00022573"/>
    </source>
</evidence>
<evidence type="ECO:0000256" key="8">
    <source>
        <dbReference type="ARBA" id="ARBA00022741"/>
    </source>
</evidence>
<evidence type="ECO:0000256" key="9">
    <source>
        <dbReference type="ARBA" id="ARBA00022840"/>
    </source>
</evidence>
<evidence type="ECO:0000259" key="16">
    <source>
        <dbReference type="Pfam" id="PF01923"/>
    </source>
</evidence>
<dbReference type="Gene3D" id="1.20.1200.10">
    <property type="entry name" value="Cobalamin adenosyltransferase-like"/>
    <property type="match status" value="1"/>
</dbReference>
<comment type="catalytic activity">
    <reaction evidence="14 15">
        <text>2 cob(II)alamin + reduced [electron-transfer flavoprotein] + 2 ATP = 2 adenosylcob(III)alamin + 2 triphosphate + oxidized [electron-transfer flavoprotein] + 3 H(+)</text>
        <dbReference type="Rhea" id="RHEA:28671"/>
        <dbReference type="Rhea" id="RHEA-COMP:10685"/>
        <dbReference type="Rhea" id="RHEA-COMP:10686"/>
        <dbReference type="ChEBI" id="CHEBI:15378"/>
        <dbReference type="ChEBI" id="CHEBI:16304"/>
        <dbReference type="ChEBI" id="CHEBI:18036"/>
        <dbReference type="ChEBI" id="CHEBI:18408"/>
        <dbReference type="ChEBI" id="CHEBI:30616"/>
        <dbReference type="ChEBI" id="CHEBI:57692"/>
        <dbReference type="ChEBI" id="CHEBI:58307"/>
        <dbReference type="EC" id="2.5.1.17"/>
    </reaction>
</comment>
<comment type="pathway">
    <text evidence="1 15">Cofactor biosynthesis; adenosylcobalamin biosynthesis; adenosylcobalamin from cob(II)yrinate a,c-diamide: step 2/7.</text>
</comment>
<dbReference type="PANTHER" id="PTHR12213:SF0">
    <property type="entry name" value="CORRINOID ADENOSYLTRANSFERASE MMAB"/>
    <property type="match status" value="1"/>
</dbReference>
<evidence type="ECO:0000256" key="5">
    <source>
        <dbReference type="ARBA" id="ARBA00020963"/>
    </source>
</evidence>
<keyword evidence="6 15" id="KW-0169">Cobalamin biosynthesis</keyword>
<evidence type="ECO:0000313" key="18">
    <source>
        <dbReference type="Proteomes" id="UP000465601"/>
    </source>
</evidence>
<evidence type="ECO:0000256" key="7">
    <source>
        <dbReference type="ARBA" id="ARBA00022679"/>
    </source>
</evidence>
<evidence type="ECO:0000256" key="13">
    <source>
        <dbReference type="ARBA" id="ARBA00048555"/>
    </source>
</evidence>
<dbReference type="SUPFAM" id="SSF89028">
    <property type="entry name" value="Cobalamin adenosyltransferase-like"/>
    <property type="match status" value="1"/>
</dbReference>
<evidence type="ECO:0000256" key="15">
    <source>
        <dbReference type="RuleBase" id="RU366026"/>
    </source>
</evidence>
<sequence length="172" mass="19925">MKIYTKTGDKGDTSLYDGTRVSKDDIRVESYGTIDELDSALGFSRNFIQDKKIIEIVYKIQRDLFKVAAELATEDNSKIVAKVQEEDIIYLESIINEYMEKIPKVDKFIIPGTSVESASLHMARTICRRAERRIITLRRSAEIRDDLVKYVNRLSDAIYTIARYLEKELIYL</sequence>
<dbReference type="Proteomes" id="UP000465601">
    <property type="component" value="Unassembled WGS sequence"/>
</dbReference>
<proteinExistence type="inferred from homology"/>
<name>A0A833HRD4_9FIRM</name>
<dbReference type="EC" id="2.5.1.17" evidence="4 15"/>